<dbReference type="Pfam" id="PF00171">
    <property type="entry name" value="Aldedh"/>
    <property type="match status" value="1"/>
</dbReference>
<dbReference type="PROSITE" id="PS00687">
    <property type="entry name" value="ALDEHYDE_DEHYDR_GLU"/>
    <property type="match status" value="1"/>
</dbReference>
<protein>
    <recommendedName>
        <fullName evidence="4">Aldehyde dehydrogenase domain-containing protein</fullName>
    </recommendedName>
</protein>
<dbReference type="EMBL" id="UINC01002089">
    <property type="protein sequence ID" value="SUZ92777.1"/>
    <property type="molecule type" value="Genomic_DNA"/>
</dbReference>
<dbReference type="FunFam" id="3.40.309.10:FF:000012">
    <property type="entry name" value="Betaine aldehyde dehydrogenase"/>
    <property type="match status" value="1"/>
</dbReference>
<dbReference type="InterPro" id="IPR016163">
    <property type="entry name" value="Ald_DH_C"/>
</dbReference>
<dbReference type="Gene3D" id="3.40.309.10">
    <property type="entry name" value="Aldehyde Dehydrogenase, Chain A, domain 2"/>
    <property type="match status" value="1"/>
</dbReference>
<dbReference type="AlphaFoldDB" id="A0A381RS78"/>
<evidence type="ECO:0000256" key="2">
    <source>
        <dbReference type="ARBA" id="ARBA00023002"/>
    </source>
</evidence>
<dbReference type="FunFam" id="3.40.605.10:FF:000011">
    <property type="entry name" value="ALD5p Mitochondrial aldehyde dehydrogenase"/>
    <property type="match status" value="1"/>
</dbReference>
<comment type="similarity">
    <text evidence="1">Belongs to the aldehyde dehydrogenase family.</text>
</comment>
<dbReference type="Gene3D" id="3.40.605.10">
    <property type="entry name" value="Aldehyde Dehydrogenase, Chain A, domain 1"/>
    <property type="match status" value="1"/>
</dbReference>
<proteinExistence type="inferred from homology"/>
<keyword evidence="3" id="KW-0520">NAD</keyword>
<reference evidence="5" key="1">
    <citation type="submission" date="2018-05" db="EMBL/GenBank/DDBJ databases">
        <authorList>
            <person name="Lanie J.A."/>
            <person name="Ng W.-L."/>
            <person name="Kazmierczak K.M."/>
            <person name="Andrzejewski T.M."/>
            <person name="Davidsen T.M."/>
            <person name="Wayne K.J."/>
            <person name="Tettelin H."/>
            <person name="Glass J.I."/>
            <person name="Rusch D."/>
            <person name="Podicherti R."/>
            <person name="Tsui H.-C.T."/>
            <person name="Winkler M.E."/>
        </authorList>
    </citation>
    <scope>NUCLEOTIDE SEQUENCE</scope>
</reference>
<gene>
    <name evidence="5" type="ORF">METZ01_LOCUS45631</name>
</gene>
<sequence length="504" mass="54133">MDTVTIPEPISPVKDFLSKPQKLLIDGKRIDAISGETFEVADPSTNAILTRVPKGGKEDINLAVKAARNAFENGPWRKITVSERGKLIWKLADLIEARTEEFAQLETLDNGKPLAIARAADVPLVIDHFRYYAGMASKIHGESIDISVPYAPGAEFLDFTLREPMGVVGQIIPWNFPLLMAAWKLGVALAAGNCVVLKPAEQTPLSALHLADLFAEAGFPDGVVNIVTGFGDAGSYLADHMDVDKVAFTGSTEVGHEIVKASAANLKRVSLELGGKSPSIVFPDADLDIAAQGVAGAIFFNQGQCCCAGSRLLLHKDIYSDVIERVADQAKNIKVGPGMCADTNMGPLVSREQQEKVLNYIRSGEIAGASTLTGGKAIGGNLEKGFYVEPTVFENVDQKMKIVKEEIFGPVVVAAPFEDIDSVIARGNDTEYGLAASVWTKDINKAHKVAKGLKAGTVWVNCHNIFDAAAPFGGYKRSGFGREMGIHALENYTQVKNVIIQLNN</sequence>
<dbReference type="InterPro" id="IPR016161">
    <property type="entry name" value="Ald_DH/histidinol_DH"/>
</dbReference>
<organism evidence="5">
    <name type="scientific">marine metagenome</name>
    <dbReference type="NCBI Taxonomy" id="408172"/>
    <lineage>
        <taxon>unclassified sequences</taxon>
        <taxon>metagenomes</taxon>
        <taxon>ecological metagenomes</taxon>
    </lineage>
</organism>
<dbReference type="PANTHER" id="PTHR11699">
    <property type="entry name" value="ALDEHYDE DEHYDROGENASE-RELATED"/>
    <property type="match status" value="1"/>
</dbReference>
<dbReference type="InterPro" id="IPR015590">
    <property type="entry name" value="Aldehyde_DH_dom"/>
</dbReference>
<evidence type="ECO:0000256" key="1">
    <source>
        <dbReference type="ARBA" id="ARBA00009986"/>
    </source>
</evidence>
<dbReference type="InterPro" id="IPR016162">
    <property type="entry name" value="Ald_DH_N"/>
</dbReference>
<accession>A0A381RS78</accession>
<dbReference type="InterPro" id="IPR029510">
    <property type="entry name" value="Ald_DH_CS_GLU"/>
</dbReference>
<dbReference type="GO" id="GO:0016620">
    <property type="term" value="F:oxidoreductase activity, acting on the aldehyde or oxo group of donors, NAD or NADP as acceptor"/>
    <property type="evidence" value="ECO:0007669"/>
    <property type="project" value="InterPro"/>
</dbReference>
<evidence type="ECO:0000313" key="5">
    <source>
        <dbReference type="EMBL" id="SUZ92777.1"/>
    </source>
</evidence>
<dbReference type="SUPFAM" id="SSF53720">
    <property type="entry name" value="ALDH-like"/>
    <property type="match status" value="1"/>
</dbReference>
<dbReference type="FunFam" id="3.40.605.10:FF:000026">
    <property type="entry name" value="Aldehyde dehydrogenase, putative"/>
    <property type="match status" value="1"/>
</dbReference>
<dbReference type="PROSITE" id="PS00070">
    <property type="entry name" value="ALDEHYDE_DEHYDR_CYS"/>
    <property type="match status" value="1"/>
</dbReference>
<dbReference type="InterPro" id="IPR016160">
    <property type="entry name" value="Ald_DH_CS_CYS"/>
</dbReference>
<keyword evidence="2" id="KW-0560">Oxidoreductase</keyword>
<feature type="domain" description="Aldehyde dehydrogenase" evidence="4">
    <location>
        <begin position="34"/>
        <end position="498"/>
    </location>
</feature>
<name>A0A381RS78_9ZZZZ</name>
<evidence type="ECO:0000259" key="4">
    <source>
        <dbReference type="Pfam" id="PF00171"/>
    </source>
</evidence>
<evidence type="ECO:0000256" key="3">
    <source>
        <dbReference type="ARBA" id="ARBA00023027"/>
    </source>
</evidence>